<gene>
    <name evidence="1" type="ORF">SCALOS_LOCUS5210</name>
</gene>
<protein>
    <submittedName>
        <fullName evidence="1">6643_t:CDS:1</fullName>
    </submittedName>
</protein>
<evidence type="ECO:0000313" key="1">
    <source>
        <dbReference type="EMBL" id="CAG8551874.1"/>
    </source>
</evidence>
<accession>A0ACA9LUH6</accession>
<feature type="non-terminal residue" evidence="1">
    <location>
        <position position="87"/>
    </location>
</feature>
<name>A0ACA9LUH6_9GLOM</name>
<reference evidence="1" key="1">
    <citation type="submission" date="2021-06" db="EMBL/GenBank/DDBJ databases">
        <authorList>
            <person name="Kallberg Y."/>
            <person name="Tangrot J."/>
            <person name="Rosling A."/>
        </authorList>
    </citation>
    <scope>NUCLEOTIDE SEQUENCE</scope>
    <source>
        <strain evidence="1">AU212A</strain>
    </source>
</reference>
<proteinExistence type="predicted"/>
<keyword evidence="2" id="KW-1185">Reference proteome</keyword>
<comment type="caution">
    <text evidence="1">The sequence shown here is derived from an EMBL/GenBank/DDBJ whole genome shotgun (WGS) entry which is preliminary data.</text>
</comment>
<sequence>MESESSGDPQSNRRFESLEEEHLLSKQLKNLATWHPIPITAQEKEAATNEESMSKGELLATINSPLLSINISDHSKYHGLQQKNRNQ</sequence>
<dbReference type="EMBL" id="CAJVPM010008098">
    <property type="protein sequence ID" value="CAG8551874.1"/>
    <property type="molecule type" value="Genomic_DNA"/>
</dbReference>
<evidence type="ECO:0000313" key="2">
    <source>
        <dbReference type="Proteomes" id="UP000789860"/>
    </source>
</evidence>
<organism evidence="1 2">
    <name type="scientific">Scutellospora calospora</name>
    <dbReference type="NCBI Taxonomy" id="85575"/>
    <lineage>
        <taxon>Eukaryota</taxon>
        <taxon>Fungi</taxon>
        <taxon>Fungi incertae sedis</taxon>
        <taxon>Mucoromycota</taxon>
        <taxon>Glomeromycotina</taxon>
        <taxon>Glomeromycetes</taxon>
        <taxon>Diversisporales</taxon>
        <taxon>Gigasporaceae</taxon>
        <taxon>Scutellospora</taxon>
    </lineage>
</organism>
<dbReference type="Proteomes" id="UP000789860">
    <property type="component" value="Unassembled WGS sequence"/>
</dbReference>